<dbReference type="EMBL" id="CP113797">
    <property type="protein sequence ID" value="WAL62933.1"/>
    <property type="molecule type" value="Genomic_DNA"/>
</dbReference>
<reference evidence="1" key="1">
    <citation type="submission" date="2022-12" db="EMBL/GenBank/DDBJ databases">
        <title>Polyphasic identification of a Novel Hot-Spring Cyanobacterium Ocullathermofonsia sinensis gen nov. sp. nov. and Genomic Insights on its Adaptations to the Thermal Habitat.</title>
        <authorList>
            <person name="Daroch M."/>
            <person name="Tang J."/>
            <person name="Jiang Y."/>
        </authorList>
    </citation>
    <scope>NUCLEOTIDE SEQUENCE</scope>
    <source>
        <strain evidence="1">PKUAC-SCTA174</strain>
    </source>
</reference>
<proteinExistence type="predicted"/>
<dbReference type="KEGG" id="tsin:OXH18_08510"/>
<sequence length="68" mass="7406">MCSIAVAGVFAVPSMRETRSPSPASSSKIADKKRLDTLVQPDRVGLCYGDAGSFAGREERLNGSRYWR</sequence>
<dbReference type="KEGG" id="tsin:OXH18_01840"/>
<gene>
    <name evidence="1" type="ORF">OXH18_01840</name>
    <name evidence="2" type="ORF">OXH18_08510</name>
</gene>
<protein>
    <submittedName>
        <fullName evidence="1">Uncharacterized protein</fullName>
    </submittedName>
</protein>
<dbReference type="EMBL" id="CP113797">
    <property type="protein sequence ID" value="WAL62932.1"/>
    <property type="molecule type" value="Genomic_DNA"/>
</dbReference>
<accession>A0A9E8ZGY3</accession>
<keyword evidence="3" id="KW-1185">Reference proteome</keyword>
<evidence type="ECO:0000313" key="3">
    <source>
        <dbReference type="Proteomes" id="UP001163152"/>
    </source>
</evidence>
<evidence type="ECO:0000313" key="2">
    <source>
        <dbReference type="EMBL" id="WAL62933.1"/>
    </source>
</evidence>
<dbReference type="RefSeq" id="WP_268613266.1">
    <property type="nucleotide sequence ID" value="NZ_CP113797.1"/>
</dbReference>
<dbReference type="AlphaFoldDB" id="A0A9E8ZGY3"/>
<name>A0A9E8ZGY3_9CYAN</name>
<organism evidence="1 3">
    <name type="scientific">Thermocoleostomius sinensis A174</name>
    <dbReference type="NCBI Taxonomy" id="2016057"/>
    <lineage>
        <taxon>Bacteria</taxon>
        <taxon>Bacillati</taxon>
        <taxon>Cyanobacteriota</taxon>
        <taxon>Cyanophyceae</taxon>
        <taxon>Oculatellales</taxon>
        <taxon>Oculatellaceae</taxon>
        <taxon>Thermocoleostomius</taxon>
    </lineage>
</organism>
<dbReference type="Proteomes" id="UP001163152">
    <property type="component" value="Chromosome"/>
</dbReference>
<evidence type="ECO:0000313" key="1">
    <source>
        <dbReference type="EMBL" id="WAL62932.1"/>
    </source>
</evidence>